<dbReference type="InterPro" id="IPR006321">
    <property type="entry name" value="PilT/PilU"/>
</dbReference>
<dbReference type="GO" id="GO:0005524">
    <property type="term" value="F:ATP binding"/>
    <property type="evidence" value="ECO:0007669"/>
    <property type="project" value="InterPro"/>
</dbReference>
<dbReference type="CDD" id="cd01131">
    <property type="entry name" value="PilT"/>
    <property type="match status" value="1"/>
</dbReference>
<dbReference type="STRING" id="1798325.A2834_00535"/>
<dbReference type="SUPFAM" id="SSF52540">
    <property type="entry name" value="P-loop containing nucleoside triphosphate hydrolases"/>
    <property type="match status" value="1"/>
</dbReference>
<reference evidence="3 4" key="1">
    <citation type="journal article" date="2016" name="Nat. Commun.">
        <title>Thousands of microbial genomes shed light on interconnected biogeochemical processes in an aquifer system.</title>
        <authorList>
            <person name="Anantharaman K."/>
            <person name="Brown C.T."/>
            <person name="Hug L.A."/>
            <person name="Sharon I."/>
            <person name="Castelle C.J."/>
            <person name="Probst A.J."/>
            <person name="Thomas B.C."/>
            <person name="Singh A."/>
            <person name="Wilkins M.J."/>
            <person name="Karaoz U."/>
            <person name="Brodie E.L."/>
            <person name="Williams K.H."/>
            <person name="Hubbard S.S."/>
            <person name="Banfield J.F."/>
        </authorList>
    </citation>
    <scope>NUCLEOTIDE SEQUENCE [LARGE SCALE GENOMIC DNA]</scope>
</reference>
<gene>
    <name evidence="3" type="ORF">A2834_00535</name>
</gene>
<name>A0A1F5VF29_9BACT</name>
<dbReference type="Proteomes" id="UP000179251">
    <property type="component" value="Unassembled WGS sequence"/>
</dbReference>
<dbReference type="Pfam" id="PF00437">
    <property type="entry name" value="T2SSE"/>
    <property type="match status" value="1"/>
</dbReference>
<comment type="similarity">
    <text evidence="1">Belongs to the GSP E family.</text>
</comment>
<evidence type="ECO:0000259" key="2">
    <source>
        <dbReference type="Pfam" id="PF00437"/>
    </source>
</evidence>
<dbReference type="PANTHER" id="PTHR30486">
    <property type="entry name" value="TWITCHING MOTILITY PROTEIN PILT"/>
    <property type="match status" value="1"/>
</dbReference>
<evidence type="ECO:0000313" key="3">
    <source>
        <dbReference type="EMBL" id="OGF61950.1"/>
    </source>
</evidence>
<protein>
    <submittedName>
        <fullName evidence="3">Type IV pili twitching motility protein PilT</fullName>
    </submittedName>
</protein>
<dbReference type="AlphaFoldDB" id="A0A1F5VF29"/>
<dbReference type="PANTHER" id="PTHR30486:SF16">
    <property type="entry name" value="TWITCHING MOTILITY PROTEIN PILT"/>
    <property type="match status" value="1"/>
</dbReference>
<accession>A0A1F5VF29</accession>
<comment type="caution">
    <text evidence="3">The sequence shown here is derived from an EMBL/GenBank/DDBJ whole genome shotgun (WGS) entry which is preliminary data.</text>
</comment>
<evidence type="ECO:0000256" key="1">
    <source>
        <dbReference type="ARBA" id="ARBA00006611"/>
    </source>
</evidence>
<organism evidence="3 4">
    <name type="scientific">Candidatus Giovannonibacteria bacterium RIFCSPHIGHO2_01_FULL_45_23</name>
    <dbReference type="NCBI Taxonomy" id="1798325"/>
    <lineage>
        <taxon>Bacteria</taxon>
        <taxon>Candidatus Giovannoniibacteriota</taxon>
    </lineage>
</organism>
<feature type="domain" description="Bacterial type II secretion system protein E" evidence="2">
    <location>
        <begin position="6"/>
        <end position="277"/>
    </location>
</feature>
<dbReference type="Gene3D" id="3.40.50.300">
    <property type="entry name" value="P-loop containing nucleotide triphosphate hydrolases"/>
    <property type="match status" value="1"/>
</dbReference>
<dbReference type="GO" id="GO:0016887">
    <property type="term" value="F:ATP hydrolysis activity"/>
    <property type="evidence" value="ECO:0007669"/>
    <property type="project" value="InterPro"/>
</dbReference>
<sequence>MADYGKFLEELIANVAEEGASDLHLSVGRHPVLRVSGQLVPLTKKPILAQADTAGLAEALMGKDWYHEFLTGKERDFSYSYKDKLRFRVNAYFQKGSVGVALRIVPYKIKTLEELNMPPALSEFTRRQQGFFLVVGPTGHGKSTTLAAMVDLINHTKTEHIITIEDPIEYIFTPDRSMIDQREVGLDTKDFATALRSMFRQDVNVAMIGEMRDNETMSAAVTAAETGHLIFSSLHTNNAAQTIDRIIDTFRADQQGQIRAQLASTLIGVFSQRLIPRVSGGLIPAYELLISNAAVRNLIRENKVHELDLVIETSAQFGMVSFNRSLIDLVRRGEITMENALLFSLNPQELRILAGK</sequence>
<dbReference type="InterPro" id="IPR027417">
    <property type="entry name" value="P-loop_NTPase"/>
</dbReference>
<dbReference type="InterPro" id="IPR001482">
    <property type="entry name" value="T2SS/T4SS_dom"/>
</dbReference>
<dbReference type="InterPro" id="IPR050921">
    <property type="entry name" value="T4SS_GSP_E_ATPase"/>
</dbReference>
<proteinExistence type="inferred from homology"/>
<evidence type="ECO:0000313" key="4">
    <source>
        <dbReference type="Proteomes" id="UP000179251"/>
    </source>
</evidence>
<dbReference type="NCBIfam" id="TIGR01420">
    <property type="entry name" value="pilT_fam"/>
    <property type="match status" value="1"/>
</dbReference>
<dbReference type="Gene3D" id="3.30.450.90">
    <property type="match status" value="1"/>
</dbReference>
<dbReference type="EMBL" id="MFHD01000024">
    <property type="protein sequence ID" value="OGF61950.1"/>
    <property type="molecule type" value="Genomic_DNA"/>
</dbReference>